<dbReference type="Gene3D" id="2.150.10.10">
    <property type="entry name" value="Serralysin-like metalloprotease, C-terminal"/>
    <property type="match status" value="6"/>
</dbReference>
<dbReference type="InterPro" id="IPR001343">
    <property type="entry name" value="Hemolysn_Ca-bd"/>
</dbReference>
<dbReference type="InterPro" id="IPR043504">
    <property type="entry name" value="Peptidase_S1_PA_chymotrypsin"/>
</dbReference>
<dbReference type="PROSITE" id="PS00330">
    <property type="entry name" value="HEMOLYSIN_CALCIUM"/>
    <property type="match status" value="8"/>
</dbReference>
<gene>
    <name evidence="12" type="ORF">LNKW23_34160</name>
</gene>
<name>A0ABQ6LQG3_9RHOB</name>
<feature type="region of interest" description="Disordered" evidence="9">
    <location>
        <begin position="1"/>
        <end position="21"/>
    </location>
</feature>
<reference evidence="12 13" key="1">
    <citation type="submission" date="2023-04" db="EMBL/GenBank/DDBJ databases">
        <title>Marinoamorphus aggregata gen. nov., sp. Nov., isolate from tissue of brittle star Ophioplocus japonicus.</title>
        <authorList>
            <person name="Kawano K."/>
            <person name="Sawayama S."/>
            <person name="Nakagawa S."/>
        </authorList>
    </citation>
    <scope>NUCLEOTIDE SEQUENCE [LARGE SCALE GENOMIC DNA]</scope>
    <source>
        <strain evidence="12 13">NKW23</strain>
    </source>
</reference>
<feature type="domain" description="Peptidase S1" evidence="10">
    <location>
        <begin position="47"/>
        <end position="228"/>
    </location>
</feature>
<dbReference type="SUPFAM" id="SSF50494">
    <property type="entry name" value="Trypsin-like serine proteases"/>
    <property type="match status" value="1"/>
</dbReference>
<feature type="region of interest" description="Disordered" evidence="9">
    <location>
        <begin position="719"/>
        <end position="853"/>
    </location>
</feature>
<evidence type="ECO:0000259" key="11">
    <source>
        <dbReference type="Pfam" id="PF07705"/>
    </source>
</evidence>
<dbReference type="InterPro" id="IPR050557">
    <property type="entry name" value="RTX_toxin/Mannuronan_C5-epim"/>
</dbReference>
<feature type="compositionally biased region" description="Acidic residues" evidence="9">
    <location>
        <begin position="652"/>
        <end position="665"/>
    </location>
</feature>
<organism evidence="12 13">
    <name type="scientific">Paralimibaculum aggregatum</name>
    <dbReference type="NCBI Taxonomy" id="3036245"/>
    <lineage>
        <taxon>Bacteria</taxon>
        <taxon>Pseudomonadati</taxon>
        <taxon>Pseudomonadota</taxon>
        <taxon>Alphaproteobacteria</taxon>
        <taxon>Rhodobacterales</taxon>
        <taxon>Paracoccaceae</taxon>
        <taxon>Paralimibaculum</taxon>
    </lineage>
</organism>
<dbReference type="Gene3D" id="2.60.40.10">
    <property type="entry name" value="Immunoglobulins"/>
    <property type="match status" value="2"/>
</dbReference>
<evidence type="ECO:0000256" key="1">
    <source>
        <dbReference type="ARBA" id="ARBA00004613"/>
    </source>
</evidence>
<protein>
    <recommendedName>
        <fullName evidence="8">Serine protease</fullName>
        <ecNumber evidence="8">3.4.21.-</ecNumber>
    </recommendedName>
</protein>
<comment type="subcellular location">
    <subcellularLocation>
        <location evidence="1">Secreted</location>
    </subcellularLocation>
</comment>
<feature type="compositionally biased region" description="Basic and acidic residues" evidence="9">
    <location>
        <begin position="831"/>
        <end position="840"/>
    </location>
</feature>
<evidence type="ECO:0000256" key="9">
    <source>
        <dbReference type="SAM" id="MobiDB-lite"/>
    </source>
</evidence>
<evidence type="ECO:0000256" key="8">
    <source>
        <dbReference type="RuleBase" id="RU004296"/>
    </source>
</evidence>
<dbReference type="PANTHER" id="PTHR38340">
    <property type="entry name" value="S-LAYER PROTEIN"/>
    <property type="match status" value="1"/>
</dbReference>
<dbReference type="Pfam" id="PF07705">
    <property type="entry name" value="CARDB"/>
    <property type="match status" value="1"/>
</dbReference>
<dbReference type="InterPro" id="IPR009003">
    <property type="entry name" value="Peptidase_S1_PA"/>
</dbReference>
<feature type="domain" description="CARDB" evidence="11">
    <location>
        <begin position="384"/>
        <end position="496"/>
    </location>
</feature>
<feature type="region of interest" description="Disordered" evidence="9">
    <location>
        <begin position="592"/>
        <end position="620"/>
    </location>
</feature>
<comment type="similarity">
    <text evidence="2 8">Belongs to the peptidase S1B family.</text>
</comment>
<evidence type="ECO:0000256" key="3">
    <source>
        <dbReference type="ARBA" id="ARBA00022525"/>
    </source>
</evidence>
<keyword evidence="3" id="KW-0964">Secreted</keyword>
<evidence type="ECO:0000313" key="12">
    <source>
        <dbReference type="EMBL" id="GMG84202.1"/>
    </source>
</evidence>
<dbReference type="InterPro" id="IPR011049">
    <property type="entry name" value="Serralysin-like_metalloprot_C"/>
</dbReference>
<evidence type="ECO:0000256" key="2">
    <source>
        <dbReference type="ARBA" id="ARBA00008764"/>
    </source>
</evidence>
<proteinExistence type="inferred from homology"/>
<dbReference type="RefSeq" id="WP_285673180.1">
    <property type="nucleotide sequence ID" value="NZ_BSYI01000031.1"/>
</dbReference>
<dbReference type="InterPro" id="IPR008256">
    <property type="entry name" value="Peptidase_S1B"/>
</dbReference>
<feature type="region of interest" description="Disordered" evidence="9">
    <location>
        <begin position="643"/>
        <end position="665"/>
    </location>
</feature>
<dbReference type="PRINTS" id="PR00313">
    <property type="entry name" value="CABNDNGRPT"/>
</dbReference>
<dbReference type="Gene3D" id="2.40.10.10">
    <property type="entry name" value="Trypsin-like serine proteases"/>
    <property type="match status" value="2"/>
</dbReference>
<evidence type="ECO:0000256" key="5">
    <source>
        <dbReference type="ARBA" id="ARBA00022729"/>
    </source>
</evidence>
<sequence length="950" mass="93528">MAGAAQAEAGPGLTQDESVFGSDDRVRVGDTTAFPWRSIGKVTITAEAGIFVGTGFLVGAYHMLTAGHVVHSGEFGSDPWAQSITVAFGKDGALEPFARAEAAAMRAPAGWTGAADTGADWALVTLDRSIGAVLGYMDLAAPPEPAGANVTLAGYPGDLSGGAAQYAAAGTLSGASDDRLFYGGTLDTAGGMSGAPVWQYYEASGRREVIGIHTTGAADPQAPGASNGATRLTAATIGLIEEWIGQDAILNPPTDLPDLTDAVTAFGSGTAAISRAELGAGESATLTVDLANIGTAAAAGTITVYASTNATITEYDTPLGSAAIPALAPFAQAEITVPLEIPAAMPAGSYRLGWALEAAGGQAEFGTTNNTGLIAQSITVSARPDLLAEALSLSATAWQAGQAIGVSWTVRNAGGAAAPAVGSALHLSPDPVVDAADTLLLADPQGTLLAAGGAATEGAPFVFTVPAELPSGTYHVAALADSDGQVAEASEGNNASAAIVIEIGAPGISETGTAGADLMLGGALDDTLRGAGGDDTLRGGGGADRLEGGADADLLYGEAQQDSLRGDAGADTLLGQAGNDLLEGDLGDRISGQGDLLNGGPGNDTLHGEGGPDTLYGEDGDDSMEGGPGIDLMIGNAGNDTLRGGDKRDTVDGAEGDDSLFGDDGNDAVYGGPGDDTIWAGTGPDFVDGEDGDDLAMAGEDADILLGGAGRDTLLGEAGNDTLRGGDDGDLLQGGAGADRVYGEAGDDSLEGGADNDFLNGNEGDDSLDGGPGDDTLRGGDGADLLAGGDGEDAVAGRAGDDTLLGGAGADALDGEQGDDVLDGGTGNDALRGKAGRDSLDGGPGDDSLFGGNEADTLAGGTGADRIAGEAGIDVFHFTAGDGDDLIFDFQPGLETLLLAGGMQSFGALDLGTSADGWLTLGYSADPGDLITLQGVLPGELTDDGTVVFA</sequence>
<dbReference type="InterPro" id="IPR011635">
    <property type="entry name" value="CARDB"/>
</dbReference>
<accession>A0ABQ6LQG3</accession>
<evidence type="ECO:0000259" key="10">
    <source>
        <dbReference type="Pfam" id="PF00089"/>
    </source>
</evidence>
<evidence type="ECO:0000256" key="4">
    <source>
        <dbReference type="ARBA" id="ARBA00022670"/>
    </source>
</evidence>
<keyword evidence="4 8" id="KW-0645">Protease</keyword>
<dbReference type="InterPro" id="IPR013783">
    <property type="entry name" value="Ig-like_fold"/>
</dbReference>
<dbReference type="Proteomes" id="UP001239909">
    <property type="component" value="Unassembled WGS sequence"/>
</dbReference>
<keyword evidence="7 8" id="KW-0720">Serine protease</keyword>
<keyword evidence="13" id="KW-1185">Reference proteome</keyword>
<dbReference type="SUPFAM" id="SSF51120">
    <property type="entry name" value="beta-Roll"/>
    <property type="match status" value="3"/>
</dbReference>
<comment type="caution">
    <text evidence="12">The sequence shown here is derived from an EMBL/GenBank/DDBJ whole genome shotgun (WGS) entry which is preliminary data.</text>
</comment>
<dbReference type="PRINTS" id="PR00839">
    <property type="entry name" value="V8PROTEASE"/>
</dbReference>
<dbReference type="EMBL" id="BSYI01000031">
    <property type="protein sequence ID" value="GMG84202.1"/>
    <property type="molecule type" value="Genomic_DNA"/>
</dbReference>
<dbReference type="Pfam" id="PF00089">
    <property type="entry name" value="Trypsin"/>
    <property type="match status" value="1"/>
</dbReference>
<feature type="compositionally biased region" description="Acidic residues" evidence="9">
    <location>
        <begin position="813"/>
        <end position="822"/>
    </location>
</feature>
<evidence type="ECO:0000256" key="7">
    <source>
        <dbReference type="ARBA" id="ARBA00022825"/>
    </source>
</evidence>
<dbReference type="PANTHER" id="PTHR38340:SF1">
    <property type="entry name" value="S-LAYER PROTEIN"/>
    <property type="match status" value="1"/>
</dbReference>
<keyword evidence="5" id="KW-0732">Signal</keyword>
<feature type="compositionally biased region" description="Low complexity" evidence="9">
    <location>
        <begin position="794"/>
        <end position="805"/>
    </location>
</feature>
<dbReference type="InterPro" id="IPR018511">
    <property type="entry name" value="Hemolysin-typ_Ca-bd_CS"/>
</dbReference>
<keyword evidence="6 8" id="KW-0378">Hydrolase</keyword>
<dbReference type="EC" id="3.4.21.-" evidence="8"/>
<dbReference type="InterPro" id="IPR001254">
    <property type="entry name" value="Trypsin_dom"/>
</dbReference>
<evidence type="ECO:0000313" key="13">
    <source>
        <dbReference type="Proteomes" id="UP001239909"/>
    </source>
</evidence>
<dbReference type="Pfam" id="PF00353">
    <property type="entry name" value="HemolysinCabind"/>
    <property type="match status" value="8"/>
</dbReference>
<evidence type="ECO:0000256" key="6">
    <source>
        <dbReference type="ARBA" id="ARBA00022801"/>
    </source>
</evidence>